<gene>
    <name evidence="2" type="ORF">SAMN06295910_2770</name>
</gene>
<feature type="chain" id="PRO_5012191682" description="EF-hand domain-containing protein" evidence="1">
    <location>
        <begin position="21"/>
        <end position="126"/>
    </location>
</feature>
<dbReference type="Proteomes" id="UP000192934">
    <property type="component" value="Chromosome I"/>
</dbReference>
<reference evidence="3" key="1">
    <citation type="submission" date="2017-04" db="EMBL/GenBank/DDBJ databases">
        <authorList>
            <person name="Varghese N."/>
            <person name="Submissions S."/>
        </authorList>
    </citation>
    <scope>NUCLEOTIDE SEQUENCE [LARGE SCALE GENOMIC DNA]</scope>
    <source>
        <strain evidence="3">Dd16</strain>
    </source>
</reference>
<keyword evidence="3" id="KW-1185">Reference proteome</keyword>
<organism evidence="2 3">
    <name type="scientific">Allosphingosinicella indica</name>
    <dbReference type="NCBI Taxonomy" id="941907"/>
    <lineage>
        <taxon>Bacteria</taxon>
        <taxon>Pseudomonadati</taxon>
        <taxon>Pseudomonadota</taxon>
        <taxon>Alphaproteobacteria</taxon>
        <taxon>Sphingomonadales</taxon>
        <taxon>Sphingomonadaceae</taxon>
        <taxon>Allosphingosinicella</taxon>
    </lineage>
</organism>
<evidence type="ECO:0008006" key="4">
    <source>
        <dbReference type="Google" id="ProtNLM"/>
    </source>
</evidence>
<dbReference type="PROSITE" id="PS51257">
    <property type="entry name" value="PROKAR_LIPOPROTEIN"/>
    <property type="match status" value="1"/>
</dbReference>
<dbReference type="RefSeq" id="WP_085219285.1">
    <property type="nucleotide sequence ID" value="NZ_LT840185.1"/>
</dbReference>
<accession>A0A1X7H3R8</accession>
<evidence type="ECO:0000256" key="1">
    <source>
        <dbReference type="SAM" id="SignalP"/>
    </source>
</evidence>
<dbReference type="EMBL" id="LT840185">
    <property type="protein sequence ID" value="SMF78880.1"/>
    <property type="molecule type" value="Genomic_DNA"/>
</dbReference>
<protein>
    <recommendedName>
        <fullName evidence="4">EF-hand domain-containing protein</fullName>
    </recommendedName>
</protein>
<dbReference type="AlphaFoldDB" id="A0A1X7H3R8"/>
<name>A0A1X7H3R8_9SPHN</name>
<evidence type="ECO:0000313" key="3">
    <source>
        <dbReference type="Proteomes" id="UP000192934"/>
    </source>
</evidence>
<keyword evidence="1" id="KW-0732">Signal</keyword>
<feature type="signal peptide" evidence="1">
    <location>
        <begin position="1"/>
        <end position="20"/>
    </location>
</feature>
<sequence length="126" mass="13849">MRLPLIAFVVLAAGVTAACAYRGDYGYAHDPYGEEGMRYGEYSYLGDRFAGRGADLLDPWLADTEEGRTIVAAGFSGAANGRIGVGTADRANVWFRRYADTDADLRLTDEEIRVALVQAARDQDYW</sequence>
<dbReference type="OrthoDB" id="7585475at2"/>
<evidence type="ECO:0000313" key="2">
    <source>
        <dbReference type="EMBL" id="SMF78880.1"/>
    </source>
</evidence>
<proteinExistence type="predicted"/>